<protein>
    <submittedName>
        <fullName evidence="1">F-box domain-containing protein</fullName>
    </submittedName>
</protein>
<dbReference type="OrthoDB" id="2800661at2759"/>
<dbReference type="EMBL" id="JACAZF010000016">
    <property type="protein sequence ID" value="KAF7289924.1"/>
    <property type="molecule type" value="Genomic_DNA"/>
</dbReference>
<dbReference type="Proteomes" id="UP000636479">
    <property type="component" value="Unassembled WGS sequence"/>
</dbReference>
<dbReference type="GeneID" id="59352613"/>
<organism evidence="1 2">
    <name type="scientific">Mycena indigotica</name>
    <dbReference type="NCBI Taxonomy" id="2126181"/>
    <lineage>
        <taxon>Eukaryota</taxon>
        <taxon>Fungi</taxon>
        <taxon>Dikarya</taxon>
        <taxon>Basidiomycota</taxon>
        <taxon>Agaricomycotina</taxon>
        <taxon>Agaricomycetes</taxon>
        <taxon>Agaricomycetidae</taxon>
        <taxon>Agaricales</taxon>
        <taxon>Marasmiineae</taxon>
        <taxon>Mycenaceae</taxon>
        <taxon>Mycena</taxon>
    </lineage>
</organism>
<keyword evidence="2" id="KW-1185">Reference proteome</keyword>
<dbReference type="AlphaFoldDB" id="A0A8H6RZ03"/>
<accession>A0A8H6RZ03</accession>
<evidence type="ECO:0000313" key="1">
    <source>
        <dbReference type="EMBL" id="KAF7289924.1"/>
    </source>
</evidence>
<gene>
    <name evidence="1" type="ORF">MIND_01367400</name>
</gene>
<sequence length="445" mass="50395">MPLFPPQTMARHRSSLLRKKARVDSSSSACSMGGTVATRPLPREITSRLAPELYDHFLNALNDSKTTLFTCSLVCKAFLHHSRRYLFASVNLRPDLVKFLSEQAMETIVPFIRSVGLGGGWMREQQHEFNGIISFMTNLDNIRNIHIEAWSWDYLAPPAANALLSGQGKLFQTVTVLDLKFIHFPSLAILCNFASQFSALRGLFLDNVTWDKSQNGESKLDLAPPSFLSRLEKLTIRACACKMVLSWLLTVVTQDESRLSLLSIRFLSLPEVLVNEVALVNQLLSTIGPALEHLELGFLAHSQEDAAVISAQVASIDLSIHTHLRNLSIHQLTLYQFPRTPSSRTADPSPCVWLVPLLQRISSPVLSHLNFGIWLGEETQLDLIDWHALVRVLKKPMLNTSLRAMQFNIRGVEEEMDDQVQRWIKNRLRDWGHVDQFQRLHVSFE</sequence>
<reference evidence="1" key="1">
    <citation type="submission" date="2020-05" db="EMBL/GenBank/DDBJ databases">
        <title>Mycena genomes resolve the evolution of fungal bioluminescence.</title>
        <authorList>
            <person name="Tsai I.J."/>
        </authorList>
    </citation>
    <scope>NUCLEOTIDE SEQUENCE</scope>
    <source>
        <strain evidence="1">171206Taipei</strain>
    </source>
</reference>
<proteinExistence type="predicted"/>
<dbReference type="RefSeq" id="XP_037213653.1">
    <property type="nucleotide sequence ID" value="XM_037370097.1"/>
</dbReference>
<comment type="caution">
    <text evidence="1">The sequence shown here is derived from an EMBL/GenBank/DDBJ whole genome shotgun (WGS) entry which is preliminary data.</text>
</comment>
<name>A0A8H6RZ03_9AGAR</name>
<evidence type="ECO:0000313" key="2">
    <source>
        <dbReference type="Proteomes" id="UP000636479"/>
    </source>
</evidence>